<proteinExistence type="predicted"/>
<accession>A0A062TVP1</accession>
<organism evidence="1 2">
    <name type="scientific">Hyphomonas pacifica</name>
    <dbReference type="NCBI Taxonomy" id="1280941"/>
    <lineage>
        <taxon>Bacteria</taxon>
        <taxon>Pseudomonadati</taxon>
        <taxon>Pseudomonadota</taxon>
        <taxon>Alphaproteobacteria</taxon>
        <taxon>Hyphomonadales</taxon>
        <taxon>Hyphomonadaceae</taxon>
        <taxon>Hyphomonas</taxon>
    </lineage>
</organism>
<dbReference type="AlphaFoldDB" id="A0A062TVP1"/>
<gene>
    <name evidence="1" type="ORF">HY3_02205</name>
</gene>
<protein>
    <submittedName>
        <fullName evidence="1">Uncharacterized protein</fullName>
    </submittedName>
</protein>
<name>A0A062TVP1_9PROT</name>
<keyword evidence="2" id="KW-1185">Reference proteome</keyword>
<dbReference type="Proteomes" id="UP000249123">
    <property type="component" value="Unassembled WGS sequence"/>
</dbReference>
<evidence type="ECO:0000313" key="1">
    <source>
        <dbReference type="EMBL" id="RAN33181.1"/>
    </source>
</evidence>
<sequence length="33" mass="3882">MRDDCIALDILLTGKNCFWPQYKNDVGDQENHE</sequence>
<dbReference type="EMBL" id="AWFB01000023">
    <property type="protein sequence ID" value="RAN33181.1"/>
    <property type="molecule type" value="Genomic_DNA"/>
</dbReference>
<reference evidence="1 2" key="1">
    <citation type="submission" date="2013-04" db="EMBL/GenBank/DDBJ databases">
        <title>Hyphomonas sp. T24B3 Genome Sequencing.</title>
        <authorList>
            <person name="Lai Q."/>
            <person name="Shao Z."/>
        </authorList>
    </citation>
    <scope>NUCLEOTIDE SEQUENCE [LARGE SCALE GENOMIC DNA]</scope>
    <source>
        <strain evidence="1 2">T24B3</strain>
    </source>
</reference>
<evidence type="ECO:0000313" key="2">
    <source>
        <dbReference type="Proteomes" id="UP000249123"/>
    </source>
</evidence>
<comment type="caution">
    <text evidence="1">The sequence shown here is derived from an EMBL/GenBank/DDBJ whole genome shotgun (WGS) entry which is preliminary data.</text>
</comment>